<dbReference type="AlphaFoldDB" id="A0A1I0JH30"/>
<protein>
    <recommendedName>
        <fullName evidence="3">DUF2513 domain-containing protein</fullName>
    </recommendedName>
</protein>
<reference evidence="1 2" key="1">
    <citation type="submission" date="2016-10" db="EMBL/GenBank/DDBJ databases">
        <authorList>
            <person name="Varghese N."/>
            <person name="Submissions S."/>
        </authorList>
    </citation>
    <scope>NUCLEOTIDE SEQUENCE [LARGE SCALE GENOMIC DNA]</scope>
    <source>
        <strain evidence="1 2">NLAE-zl-C196</strain>
    </source>
</reference>
<name>A0A1I0JH30_9FIRM</name>
<dbReference type="Proteomes" id="UP000182121">
    <property type="component" value="Unassembled WGS sequence"/>
</dbReference>
<proteinExistence type="predicted"/>
<evidence type="ECO:0000313" key="1">
    <source>
        <dbReference type="EMBL" id="SEU09301.1"/>
    </source>
</evidence>
<organism evidence="1 2">
    <name type="scientific">Enterocloster clostridioformis</name>
    <dbReference type="NCBI Taxonomy" id="1531"/>
    <lineage>
        <taxon>Bacteria</taxon>
        <taxon>Bacillati</taxon>
        <taxon>Bacillota</taxon>
        <taxon>Clostridia</taxon>
        <taxon>Lachnospirales</taxon>
        <taxon>Lachnospiraceae</taxon>
        <taxon>Enterocloster</taxon>
    </lineage>
</organism>
<sequence>MKLNPDCIRDILITVESMEYNTAYTLTKLCTQLPSYSEEELNYHCLQLIDAGLLNAKAINVMGQISPQLWRIFDLTYPGHQFLADVRSDTTWNKTKKIAKNVGSESLHALKDIAVGVVTAAIQNQFGSH</sequence>
<dbReference type="Pfam" id="PF10711">
    <property type="entry name" value="DUF2513"/>
    <property type="match status" value="1"/>
</dbReference>
<comment type="caution">
    <text evidence="1">The sequence shown here is derived from an EMBL/GenBank/DDBJ whole genome shotgun (WGS) entry which is preliminary data.</text>
</comment>
<accession>A0A1I0JH30</accession>
<dbReference type="InterPro" id="IPR019650">
    <property type="entry name" value="DUF2513"/>
</dbReference>
<evidence type="ECO:0008006" key="3">
    <source>
        <dbReference type="Google" id="ProtNLM"/>
    </source>
</evidence>
<evidence type="ECO:0000313" key="2">
    <source>
        <dbReference type="Proteomes" id="UP000182121"/>
    </source>
</evidence>
<dbReference type="EMBL" id="FOIO01000057">
    <property type="protein sequence ID" value="SEU09301.1"/>
    <property type="molecule type" value="Genomic_DNA"/>
</dbReference>
<dbReference type="RefSeq" id="WP_074663972.1">
    <property type="nucleotide sequence ID" value="NZ_FOIO01000057.1"/>
</dbReference>
<gene>
    <name evidence="1" type="ORF">SAMN05216521_10575</name>
</gene>